<keyword evidence="1" id="KW-1133">Transmembrane helix</keyword>
<protein>
    <submittedName>
        <fullName evidence="2">Uncharacterized protein</fullName>
    </submittedName>
</protein>
<evidence type="ECO:0000313" key="2">
    <source>
        <dbReference type="EMBL" id="KAF7989342.1"/>
    </source>
</evidence>
<reference evidence="2 3" key="1">
    <citation type="submission" date="2020-08" db="EMBL/GenBank/DDBJ databases">
        <title>Aphidius gifuensis genome sequencing and assembly.</title>
        <authorList>
            <person name="Du Z."/>
        </authorList>
    </citation>
    <scope>NUCLEOTIDE SEQUENCE [LARGE SCALE GENOMIC DNA]</scope>
    <source>
        <strain evidence="2">YNYX2018</strain>
        <tissue evidence="2">Adults</tissue>
    </source>
</reference>
<organism evidence="2 3">
    <name type="scientific">Aphidius gifuensis</name>
    <name type="common">Parasitoid wasp</name>
    <dbReference type="NCBI Taxonomy" id="684658"/>
    <lineage>
        <taxon>Eukaryota</taxon>
        <taxon>Metazoa</taxon>
        <taxon>Ecdysozoa</taxon>
        <taxon>Arthropoda</taxon>
        <taxon>Hexapoda</taxon>
        <taxon>Insecta</taxon>
        <taxon>Pterygota</taxon>
        <taxon>Neoptera</taxon>
        <taxon>Endopterygota</taxon>
        <taxon>Hymenoptera</taxon>
        <taxon>Apocrita</taxon>
        <taxon>Ichneumonoidea</taxon>
        <taxon>Braconidae</taxon>
        <taxon>Aphidiinae</taxon>
        <taxon>Aphidius</taxon>
    </lineage>
</organism>
<feature type="transmembrane region" description="Helical" evidence="1">
    <location>
        <begin position="67"/>
        <end position="86"/>
    </location>
</feature>
<keyword evidence="1" id="KW-0812">Transmembrane</keyword>
<proteinExistence type="predicted"/>
<evidence type="ECO:0000313" key="3">
    <source>
        <dbReference type="Proteomes" id="UP000639338"/>
    </source>
</evidence>
<dbReference type="EMBL" id="JACMRX010000005">
    <property type="protein sequence ID" value="KAF7989342.1"/>
    <property type="molecule type" value="Genomic_DNA"/>
</dbReference>
<keyword evidence="3" id="KW-1185">Reference proteome</keyword>
<sequence length="410" mass="46982">MSGIAKIIGLRLVRTTRYITKQNTTKYLQSMCHVRNGFSHNTKNSITSAQKGSAGYWKTISAVTKKILWYSTIPFTIIVVNIAIYYTDQFKTDPTYWEIFDMLGAVDNETLKYSIIPSKIITSSVLFDDSEIKIKSREDNLTLMNNNTRNLIISKELDANIQEPFPKGEPIPVKIGKLNGLLDNGKLTLKTEDGDTTFTFHHTLSLGVKKTSTTLQNEIAAEKIEEPETTLKKNGKFNYTYSGSKTTFKTPTSEKKWTTIHKPSEEFRLTLPSYEDLFPRIGNFSLLFENIVKIQADESDEVYHFKHNVNIECDKKVDKNLQNKIAVVKELSRDNAATKELSIREILTEEIKTCYVLIDNGTVVFKRPDGHRVAVRYKLHVEVYEDGEKTYLIWLPEILVFPSKPLFTFF</sequence>
<comment type="caution">
    <text evidence="2">The sequence shown here is derived from an EMBL/GenBank/DDBJ whole genome shotgun (WGS) entry which is preliminary data.</text>
</comment>
<evidence type="ECO:0000256" key="1">
    <source>
        <dbReference type="SAM" id="Phobius"/>
    </source>
</evidence>
<dbReference type="AlphaFoldDB" id="A0A835CMK3"/>
<accession>A0A835CMK3</accession>
<gene>
    <name evidence="2" type="ORF">HCN44_008016</name>
</gene>
<dbReference type="Proteomes" id="UP000639338">
    <property type="component" value="Unassembled WGS sequence"/>
</dbReference>
<keyword evidence="1" id="KW-0472">Membrane</keyword>
<name>A0A835CMK3_APHGI</name>